<dbReference type="InterPro" id="IPR018660">
    <property type="entry name" value="MliC"/>
</dbReference>
<keyword evidence="4" id="KW-0449">Lipoprotein</keyword>
<keyword evidence="7" id="KW-1185">Reference proteome</keyword>
<proteinExistence type="predicted"/>
<evidence type="ECO:0000256" key="1">
    <source>
        <dbReference type="ARBA" id="ARBA00022729"/>
    </source>
</evidence>
<gene>
    <name evidence="6" type="ORF">DFQ11_1087</name>
</gene>
<dbReference type="Pfam" id="PF09864">
    <property type="entry name" value="MliC"/>
    <property type="match status" value="2"/>
</dbReference>
<dbReference type="EMBL" id="QJTD01000008">
    <property type="protein sequence ID" value="PYE79983.1"/>
    <property type="molecule type" value="Genomic_DNA"/>
</dbReference>
<evidence type="ECO:0000259" key="5">
    <source>
        <dbReference type="Pfam" id="PF09864"/>
    </source>
</evidence>
<evidence type="ECO:0000256" key="4">
    <source>
        <dbReference type="ARBA" id="ARBA00023288"/>
    </source>
</evidence>
<evidence type="ECO:0000256" key="3">
    <source>
        <dbReference type="ARBA" id="ARBA00023139"/>
    </source>
</evidence>
<dbReference type="RefSeq" id="WP_110476389.1">
    <property type="nucleotide sequence ID" value="NZ_BMWQ01000009.1"/>
</dbReference>
<evidence type="ECO:0000313" key="6">
    <source>
        <dbReference type="EMBL" id="PYE79983.1"/>
    </source>
</evidence>
<accession>A0A2V4YAF2</accession>
<dbReference type="OrthoDB" id="1273481at2"/>
<dbReference type="AlphaFoldDB" id="A0A2V4YAF2"/>
<feature type="domain" description="C-type lysozyme inhibitor" evidence="5">
    <location>
        <begin position="125"/>
        <end position="185"/>
    </location>
</feature>
<keyword evidence="3" id="KW-0564">Palmitate</keyword>
<evidence type="ECO:0000313" key="7">
    <source>
        <dbReference type="Proteomes" id="UP000248054"/>
    </source>
</evidence>
<evidence type="ECO:0000256" key="2">
    <source>
        <dbReference type="ARBA" id="ARBA00023136"/>
    </source>
</evidence>
<dbReference type="InterPro" id="IPR036328">
    <property type="entry name" value="MliC_sf"/>
</dbReference>
<sequence length="190" mass="21113">MTKNILTITMLSALVLNSCKDAPQQENVDVKETVEQVADDFVTTTTVNKDGEELEIVFNNTKGTATLVFDGETIDLQQKKSASGFWYANDNYELRGKGNDIQLKKGDEIVFEHQDDIVQSSLKDDKGQTLDLTFNNTEGTAKAYLNGGEQIDLVAEKAASGIWYKNDTYELRGKGDKLELTKDGKTVFKN</sequence>
<dbReference type="Gene3D" id="2.40.128.200">
    <property type="match status" value="2"/>
</dbReference>
<dbReference type="Proteomes" id="UP000248054">
    <property type="component" value="Unassembled WGS sequence"/>
</dbReference>
<organism evidence="6 7">
    <name type="scientific">Winogradskyella epiphytica</name>
    <dbReference type="NCBI Taxonomy" id="262005"/>
    <lineage>
        <taxon>Bacteria</taxon>
        <taxon>Pseudomonadati</taxon>
        <taxon>Bacteroidota</taxon>
        <taxon>Flavobacteriia</taxon>
        <taxon>Flavobacteriales</taxon>
        <taxon>Flavobacteriaceae</taxon>
        <taxon>Winogradskyella</taxon>
    </lineage>
</organism>
<keyword evidence="2" id="KW-0472">Membrane</keyword>
<keyword evidence="1" id="KW-0732">Signal</keyword>
<name>A0A2V4YAF2_9FLAO</name>
<comment type="caution">
    <text evidence="6">The sequence shown here is derived from an EMBL/GenBank/DDBJ whole genome shotgun (WGS) entry which is preliminary data.</text>
</comment>
<dbReference type="SUPFAM" id="SSF141488">
    <property type="entry name" value="YdhA-like"/>
    <property type="match status" value="2"/>
</dbReference>
<protein>
    <submittedName>
        <fullName evidence="6">Membrane-bound inhibitor of C-type lysozyme</fullName>
    </submittedName>
</protein>
<feature type="domain" description="C-type lysozyme inhibitor" evidence="5">
    <location>
        <begin position="50"/>
        <end position="108"/>
    </location>
</feature>
<reference evidence="6 7" key="1">
    <citation type="submission" date="2018-06" db="EMBL/GenBank/DDBJ databases">
        <title>Genomic Encyclopedia of Type Strains, Phase III (KMG-III): the genomes of soil and plant-associated and newly described type strains.</title>
        <authorList>
            <person name="Whitman W."/>
        </authorList>
    </citation>
    <scope>NUCLEOTIDE SEQUENCE [LARGE SCALE GENOMIC DNA]</scope>
    <source>
        <strain evidence="6 7">CECT 7945</strain>
    </source>
</reference>